<feature type="signal peptide" evidence="2">
    <location>
        <begin position="1"/>
        <end position="22"/>
    </location>
</feature>
<gene>
    <name evidence="3" type="ORF">TorRG33x02_291490</name>
</gene>
<evidence type="ECO:0000256" key="1">
    <source>
        <dbReference type="SAM" id="MobiDB-lite"/>
    </source>
</evidence>
<dbReference type="AlphaFoldDB" id="A0A2P5CB73"/>
<sequence>MRLHSKEARLLILNPLIFFSSAHLIEKTDHHPSDSTNQSQLHRDTKPDGEQVGGESNTRTAKFPSKKPPVLGTK</sequence>
<protein>
    <recommendedName>
        <fullName evidence="5">Transmembrane protein</fullName>
    </recommendedName>
</protein>
<proteinExistence type="predicted"/>
<evidence type="ECO:0000313" key="3">
    <source>
        <dbReference type="EMBL" id="PON58277.1"/>
    </source>
</evidence>
<feature type="region of interest" description="Disordered" evidence="1">
    <location>
        <begin position="28"/>
        <end position="74"/>
    </location>
</feature>
<dbReference type="Proteomes" id="UP000237000">
    <property type="component" value="Unassembled WGS sequence"/>
</dbReference>
<accession>A0A2P5CB73</accession>
<organism evidence="3 4">
    <name type="scientific">Trema orientale</name>
    <name type="common">Charcoal tree</name>
    <name type="synonym">Celtis orientalis</name>
    <dbReference type="NCBI Taxonomy" id="63057"/>
    <lineage>
        <taxon>Eukaryota</taxon>
        <taxon>Viridiplantae</taxon>
        <taxon>Streptophyta</taxon>
        <taxon>Embryophyta</taxon>
        <taxon>Tracheophyta</taxon>
        <taxon>Spermatophyta</taxon>
        <taxon>Magnoliopsida</taxon>
        <taxon>eudicotyledons</taxon>
        <taxon>Gunneridae</taxon>
        <taxon>Pentapetalae</taxon>
        <taxon>rosids</taxon>
        <taxon>fabids</taxon>
        <taxon>Rosales</taxon>
        <taxon>Cannabaceae</taxon>
        <taxon>Trema</taxon>
    </lineage>
</organism>
<evidence type="ECO:0000256" key="2">
    <source>
        <dbReference type="SAM" id="SignalP"/>
    </source>
</evidence>
<feature type="chain" id="PRO_5015143107" description="Transmembrane protein" evidence="2">
    <location>
        <begin position="23"/>
        <end position="74"/>
    </location>
</feature>
<keyword evidence="4" id="KW-1185">Reference proteome</keyword>
<dbReference type="InParanoid" id="A0A2P5CB73"/>
<evidence type="ECO:0000313" key="4">
    <source>
        <dbReference type="Proteomes" id="UP000237000"/>
    </source>
</evidence>
<evidence type="ECO:0008006" key="5">
    <source>
        <dbReference type="Google" id="ProtNLM"/>
    </source>
</evidence>
<keyword evidence="2" id="KW-0732">Signal</keyword>
<comment type="caution">
    <text evidence="3">The sequence shown here is derived from an EMBL/GenBank/DDBJ whole genome shotgun (WGS) entry which is preliminary data.</text>
</comment>
<dbReference type="EMBL" id="JXTC01000388">
    <property type="protein sequence ID" value="PON58277.1"/>
    <property type="molecule type" value="Genomic_DNA"/>
</dbReference>
<reference evidence="4" key="1">
    <citation type="submission" date="2016-06" db="EMBL/GenBank/DDBJ databases">
        <title>Parallel loss of symbiosis genes in relatives of nitrogen-fixing non-legume Parasponia.</title>
        <authorList>
            <person name="Van Velzen R."/>
            <person name="Holmer R."/>
            <person name="Bu F."/>
            <person name="Rutten L."/>
            <person name="Van Zeijl A."/>
            <person name="Liu W."/>
            <person name="Santuari L."/>
            <person name="Cao Q."/>
            <person name="Sharma T."/>
            <person name="Shen D."/>
            <person name="Roswanjaya Y."/>
            <person name="Wardhani T."/>
            <person name="Kalhor M.S."/>
            <person name="Jansen J."/>
            <person name="Van den Hoogen J."/>
            <person name="Gungor B."/>
            <person name="Hartog M."/>
            <person name="Hontelez J."/>
            <person name="Verver J."/>
            <person name="Yang W.-C."/>
            <person name="Schijlen E."/>
            <person name="Repin R."/>
            <person name="Schilthuizen M."/>
            <person name="Schranz E."/>
            <person name="Heidstra R."/>
            <person name="Miyata K."/>
            <person name="Fedorova E."/>
            <person name="Kohlen W."/>
            <person name="Bisseling T."/>
            <person name="Smit S."/>
            <person name="Geurts R."/>
        </authorList>
    </citation>
    <scope>NUCLEOTIDE SEQUENCE [LARGE SCALE GENOMIC DNA]</scope>
    <source>
        <strain evidence="4">cv. RG33-2</strain>
    </source>
</reference>
<name>A0A2P5CB73_TREOI</name>